<keyword evidence="11" id="KW-1185">Reference proteome</keyword>
<feature type="domain" description="Peptidase M13 C-terminal" evidence="8">
    <location>
        <begin position="470"/>
        <end position="669"/>
    </location>
</feature>
<dbReference type="Gene3D" id="3.40.390.10">
    <property type="entry name" value="Collagenase (Catalytic Domain)"/>
    <property type="match status" value="1"/>
</dbReference>
<evidence type="ECO:0000256" key="7">
    <source>
        <dbReference type="ARBA" id="ARBA00023049"/>
    </source>
</evidence>
<evidence type="ECO:0000256" key="5">
    <source>
        <dbReference type="ARBA" id="ARBA00022801"/>
    </source>
</evidence>
<evidence type="ECO:0000256" key="2">
    <source>
        <dbReference type="ARBA" id="ARBA00007357"/>
    </source>
</evidence>
<dbReference type="RefSeq" id="WP_020214766.1">
    <property type="nucleotide sequence ID" value="NZ_JRLX01000014.1"/>
</dbReference>
<comment type="cofactor">
    <cofactor evidence="1">
        <name>Zn(2+)</name>
        <dbReference type="ChEBI" id="CHEBI:29105"/>
    </cofactor>
</comment>
<dbReference type="Gene3D" id="1.10.1380.10">
    <property type="entry name" value="Neutral endopeptidase , domain2"/>
    <property type="match status" value="1"/>
</dbReference>
<name>A0A0A2M174_9FLAO</name>
<dbReference type="InterPro" id="IPR018497">
    <property type="entry name" value="Peptidase_M13_C"/>
</dbReference>
<comment type="caution">
    <text evidence="10">The sequence shown here is derived from an EMBL/GenBank/DDBJ whole genome shotgun (WGS) entry which is preliminary data.</text>
</comment>
<evidence type="ECO:0000259" key="8">
    <source>
        <dbReference type="Pfam" id="PF01431"/>
    </source>
</evidence>
<dbReference type="GO" id="GO:0016485">
    <property type="term" value="P:protein processing"/>
    <property type="evidence" value="ECO:0007669"/>
    <property type="project" value="TreeGrafter"/>
</dbReference>
<dbReference type="PANTHER" id="PTHR11733">
    <property type="entry name" value="ZINC METALLOPROTEASE FAMILY M13 NEPRILYSIN-RELATED"/>
    <property type="match status" value="1"/>
</dbReference>
<keyword evidence="3" id="KW-0645">Protease</keyword>
<dbReference type="InterPro" id="IPR042089">
    <property type="entry name" value="Peptidase_M13_dom_2"/>
</dbReference>
<dbReference type="AlphaFoldDB" id="A0A0A2M174"/>
<proteinExistence type="inferred from homology"/>
<comment type="similarity">
    <text evidence="2">Belongs to the peptidase M13 family.</text>
</comment>
<dbReference type="GO" id="GO:0046872">
    <property type="term" value="F:metal ion binding"/>
    <property type="evidence" value="ECO:0007669"/>
    <property type="project" value="UniProtKB-KW"/>
</dbReference>
<dbReference type="PROSITE" id="PS51257">
    <property type="entry name" value="PROKAR_LIPOPROTEIN"/>
    <property type="match status" value="1"/>
</dbReference>
<dbReference type="PROSITE" id="PS51885">
    <property type="entry name" value="NEPRILYSIN"/>
    <property type="match status" value="1"/>
</dbReference>
<dbReference type="Pfam" id="PF05649">
    <property type="entry name" value="Peptidase_M13_N"/>
    <property type="match status" value="1"/>
</dbReference>
<dbReference type="OrthoDB" id="9775677at2"/>
<dbReference type="InterPro" id="IPR000718">
    <property type="entry name" value="Peptidase_M13"/>
</dbReference>
<accession>A0A0A2M174</accession>
<evidence type="ECO:0000256" key="4">
    <source>
        <dbReference type="ARBA" id="ARBA00022723"/>
    </source>
</evidence>
<dbReference type="Proteomes" id="UP000030152">
    <property type="component" value="Unassembled WGS sequence"/>
</dbReference>
<protein>
    <submittedName>
        <fullName evidence="10">Metalloendopeptidase</fullName>
    </submittedName>
</protein>
<dbReference type="InterPro" id="IPR024079">
    <property type="entry name" value="MetalloPept_cat_dom_sf"/>
</dbReference>
<dbReference type="EMBL" id="JRLX01000014">
    <property type="protein sequence ID" value="KGO86024.1"/>
    <property type="molecule type" value="Genomic_DNA"/>
</dbReference>
<reference evidence="10 11" key="1">
    <citation type="submission" date="2013-09" db="EMBL/GenBank/DDBJ databases">
        <authorList>
            <person name="Zeng Z."/>
            <person name="Chen C."/>
        </authorList>
    </citation>
    <scope>NUCLEOTIDE SEQUENCE [LARGE SCALE GENOMIC DNA]</scope>
    <source>
        <strain evidence="10 11">WB 3.3-2</strain>
    </source>
</reference>
<dbReference type="eggNOG" id="COG3590">
    <property type="taxonomic scope" value="Bacteria"/>
</dbReference>
<dbReference type="STRING" id="1121895.GCA_000378485_03592"/>
<keyword evidence="6" id="KW-0862">Zinc</keyword>
<keyword evidence="5" id="KW-0378">Hydrolase</keyword>
<dbReference type="PRINTS" id="PR00786">
    <property type="entry name" value="NEPRILYSIN"/>
</dbReference>
<evidence type="ECO:0000313" key="10">
    <source>
        <dbReference type="EMBL" id="KGO86024.1"/>
    </source>
</evidence>
<dbReference type="InterPro" id="IPR008753">
    <property type="entry name" value="Peptidase_M13_N"/>
</dbReference>
<dbReference type="Pfam" id="PF01431">
    <property type="entry name" value="Peptidase_M13"/>
    <property type="match status" value="1"/>
</dbReference>
<gene>
    <name evidence="10" type="ORF">Q765_13260</name>
</gene>
<organism evidence="10 11">
    <name type="scientific">Flavobacterium rivuli WB 3.3-2 = DSM 21788</name>
    <dbReference type="NCBI Taxonomy" id="1121895"/>
    <lineage>
        <taxon>Bacteria</taxon>
        <taxon>Pseudomonadati</taxon>
        <taxon>Bacteroidota</taxon>
        <taxon>Flavobacteriia</taxon>
        <taxon>Flavobacteriales</taxon>
        <taxon>Flavobacteriaceae</taxon>
        <taxon>Flavobacterium</taxon>
    </lineage>
</organism>
<keyword evidence="7" id="KW-0482">Metalloprotease</keyword>
<evidence type="ECO:0000256" key="1">
    <source>
        <dbReference type="ARBA" id="ARBA00001947"/>
    </source>
</evidence>
<dbReference type="GO" id="GO:0004222">
    <property type="term" value="F:metalloendopeptidase activity"/>
    <property type="evidence" value="ECO:0007669"/>
    <property type="project" value="InterPro"/>
</dbReference>
<dbReference type="CDD" id="cd08662">
    <property type="entry name" value="M13"/>
    <property type="match status" value="1"/>
</dbReference>
<dbReference type="GO" id="GO:0005886">
    <property type="term" value="C:plasma membrane"/>
    <property type="evidence" value="ECO:0007669"/>
    <property type="project" value="TreeGrafter"/>
</dbReference>
<sequence>MRTIHKLSLIALSAAFITSCTKKETTFSDPLATNRDTTVNPSDDFFLYANGGWFKKNPIPDSERSNGIFRTIQDTINAQVKSICENAAKDSKAPKGSNQQKIGSFYASGMDTIAIEKAGLTPLADPLKRIDAITDASSLMTTIGYLHTLGANPSFAFGVNQDDKISTKYALIFYQGGLGMGNRDYYFNTDKETVTIRTEYLKYIEELAKLSGSATASQDAAAIMQLETGLAKASRKLEALRDPIKNYNKMSVAQFSVATPNINWVQVLPSLGIAKADTLIVGQPEFFAALNDMVKSYPIESWKKYLKFNLINTNASYLNKSIGDQNFHFYATVMSGVAKQKPRWKKVVEQTNGSLGELIGEVYVKDYLPKGSKEKLIEIGKNINAVYADHIKKLDWMSEATKKKALLKLSKIIMKVGYPDKWKDMSSVSIGSSYCANVLEVDKWKYNYMVSKFGKPVDRTEWSMTPQTYNAYYNPSNNEIVVPACNILVPGFEGRLPDDAILYGIIGGSVFGHEITHGFDDQGSQYDENGNLNNWWTAEDLTKFTEKTKRIVAQFNSFEALPGKFVNGDATQGENIADLGGVVMGLEAFKKTEQYKSGEKISGLTPLQRYFLGYAYAWMVNIKNESLAQQIMTDVHAPAKYRINGPVANMPEFYNAFNVKPGNKMYQPDSLRVVIW</sequence>
<evidence type="ECO:0000256" key="6">
    <source>
        <dbReference type="ARBA" id="ARBA00022833"/>
    </source>
</evidence>
<evidence type="ECO:0000313" key="11">
    <source>
        <dbReference type="Proteomes" id="UP000030152"/>
    </source>
</evidence>
<evidence type="ECO:0000256" key="3">
    <source>
        <dbReference type="ARBA" id="ARBA00022670"/>
    </source>
</evidence>
<evidence type="ECO:0000259" key="9">
    <source>
        <dbReference type="Pfam" id="PF05649"/>
    </source>
</evidence>
<dbReference type="SUPFAM" id="SSF55486">
    <property type="entry name" value="Metalloproteases ('zincins'), catalytic domain"/>
    <property type="match status" value="1"/>
</dbReference>
<dbReference type="PANTHER" id="PTHR11733:SF167">
    <property type="entry name" value="FI17812P1-RELATED"/>
    <property type="match status" value="1"/>
</dbReference>
<feature type="domain" description="Peptidase M13 N-terminal" evidence="9">
    <location>
        <begin position="41"/>
        <end position="419"/>
    </location>
</feature>
<keyword evidence="4" id="KW-0479">Metal-binding</keyword>